<evidence type="ECO:0000313" key="2">
    <source>
        <dbReference type="EMBL" id="RKR12956.1"/>
    </source>
</evidence>
<dbReference type="AlphaFoldDB" id="A0A495E832"/>
<gene>
    <name evidence="2" type="ORF">CLV91_1668</name>
</gene>
<dbReference type="InterPro" id="IPR000182">
    <property type="entry name" value="GNAT_dom"/>
</dbReference>
<reference evidence="2 3" key="1">
    <citation type="submission" date="2018-10" db="EMBL/GenBank/DDBJ databases">
        <title>Genomic Encyclopedia of Archaeal and Bacterial Type Strains, Phase II (KMG-II): from individual species to whole genera.</title>
        <authorList>
            <person name="Goeker M."/>
        </authorList>
    </citation>
    <scope>NUCLEOTIDE SEQUENCE [LARGE SCALE GENOMIC DNA]</scope>
    <source>
        <strain evidence="2 3">DSM 25230</strain>
    </source>
</reference>
<dbReference type="Pfam" id="PF00583">
    <property type="entry name" value="Acetyltransf_1"/>
    <property type="match status" value="1"/>
</dbReference>
<dbReference type="CDD" id="cd04301">
    <property type="entry name" value="NAT_SF"/>
    <property type="match status" value="1"/>
</dbReference>
<proteinExistence type="predicted"/>
<evidence type="ECO:0000313" key="3">
    <source>
        <dbReference type="Proteomes" id="UP000269412"/>
    </source>
</evidence>
<protein>
    <submittedName>
        <fullName evidence="2">Acetyltransferase (GNAT) family protein</fullName>
    </submittedName>
</protein>
<dbReference type="PROSITE" id="PS51186">
    <property type="entry name" value="GNAT"/>
    <property type="match status" value="1"/>
</dbReference>
<accession>A0A495E832</accession>
<dbReference type="InterPro" id="IPR016181">
    <property type="entry name" value="Acyl_CoA_acyltransferase"/>
</dbReference>
<dbReference type="EMBL" id="RBIQ01000008">
    <property type="protein sequence ID" value="RKR12956.1"/>
    <property type="molecule type" value="Genomic_DNA"/>
</dbReference>
<feature type="domain" description="N-acetyltransferase" evidence="1">
    <location>
        <begin position="5"/>
        <end position="148"/>
    </location>
</feature>
<keyword evidence="3" id="KW-1185">Reference proteome</keyword>
<dbReference type="OrthoDB" id="9789603at2"/>
<organism evidence="2 3">
    <name type="scientific">Maribacter vaceletii</name>
    <dbReference type="NCBI Taxonomy" id="1206816"/>
    <lineage>
        <taxon>Bacteria</taxon>
        <taxon>Pseudomonadati</taxon>
        <taxon>Bacteroidota</taxon>
        <taxon>Flavobacteriia</taxon>
        <taxon>Flavobacteriales</taxon>
        <taxon>Flavobacteriaceae</taxon>
        <taxon>Maribacter</taxon>
    </lineage>
</organism>
<name>A0A495E832_9FLAO</name>
<evidence type="ECO:0000259" key="1">
    <source>
        <dbReference type="PROSITE" id="PS51186"/>
    </source>
</evidence>
<sequence length="148" mass="17553">MNSKLEILLIPQEELHTILPLVYELNNGKTSNKILEERLIEMKKMNFQCIGVYDVNKLIGICGFWILNKFYIGKHIEPDNVYIAKEYRSRGVGKLMLDWIYEYAKENNCNSSEINCYVKNTRGVQFWEEQGYTPEGYHMRNVFDRNNE</sequence>
<dbReference type="RefSeq" id="WP_121066234.1">
    <property type="nucleotide sequence ID" value="NZ_RBIQ01000008.1"/>
</dbReference>
<keyword evidence="2" id="KW-0808">Transferase</keyword>
<dbReference type="GO" id="GO:0016747">
    <property type="term" value="F:acyltransferase activity, transferring groups other than amino-acyl groups"/>
    <property type="evidence" value="ECO:0007669"/>
    <property type="project" value="InterPro"/>
</dbReference>
<dbReference type="Gene3D" id="3.40.630.30">
    <property type="match status" value="1"/>
</dbReference>
<comment type="caution">
    <text evidence="2">The sequence shown here is derived from an EMBL/GenBank/DDBJ whole genome shotgun (WGS) entry which is preliminary data.</text>
</comment>
<dbReference type="SUPFAM" id="SSF55729">
    <property type="entry name" value="Acyl-CoA N-acyltransferases (Nat)"/>
    <property type="match status" value="1"/>
</dbReference>
<dbReference type="Proteomes" id="UP000269412">
    <property type="component" value="Unassembled WGS sequence"/>
</dbReference>